<accession>A0A830GAV8</accession>
<comment type="caution">
    <text evidence="2">The sequence shown here is derived from an EMBL/GenBank/DDBJ whole genome shotgun (WGS) entry which is preliminary data.</text>
</comment>
<reference evidence="2 3" key="1">
    <citation type="journal article" date="2019" name="Int. J. Syst. Evol. Microbiol.">
        <title>The Global Catalogue of Microorganisms (GCM) 10K type strain sequencing project: providing services to taxonomists for standard genome sequencing and annotation.</title>
        <authorList>
            <consortium name="The Broad Institute Genomics Platform"/>
            <consortium name="The Broad Institute Genome Sequencing Center for Infectious Disease"/>
            <person name="Wu L."/>
            <person name="Ma J."/>
        </authorList>
    </citation>
    <scope>NUCLEOTIDE SEQUENCE [LARGE SCALE GENOMIC DNA]</scope>
    <source>
        <strain evidence="2 3">JCM 16331</strain>
    </source>
</reference>
<evidence type="ECO:0000313" key="2">
    <source>
        <dbReference type="EMBL" id="GGN16226.1"/>
    </source>
</evidence>
<dbReference type="EMBL" id="BMOQ01000004">
    <property type="protein sequence ID" value="GGN16226.1"/>
    <property type="molecule type" value="Genomic_DNA"/>
</dbReference>
<proteinExistence type="predicted"/>
<dbReference type="InterPro" id="IPR046782">
    <property type="entry name" value="HEWD"/>
</dbReference>
<keyword evidence="3" id="KW-1185">Reference proteome</keyword>
<evidence type="ECO:0000313" key="3">
    <source>
        <dbReference type="Proteomes" id="UP000608850"/>
    </source>
</evidence>
<organism evidence="2 3">
    <name type="scientific">Halarchaeum nitratireducens</name>
    <dbReference type="NCBI Taxonomy" id="489913"/>
    <lineage>
        <taxon>Archaea</taxon>
        <taxon>Methanobacteriati</taxon>
        <taxon>Methanobacteriota</taxon>
        <taxon>Stenosarchaea group</taxon>
        <taxon>Halobacteria</taxon>
        <taxon>Halobacteriales</taxon>
        <taxon>Halobacteriaceae</taxon>
    </lineage>
</organism>
<gene>
    <name evidence="2" type="ORF">GCM10009021_15870</name>
</gene>
<feature type="domain" description="HEWD" evidence="1">
    <location>
        <begin position="17"/>
        <end position="71"/>
    </location>
</feature>
<protein>
    <recommendedName>
        <fullName evidence="1">HEWD domain-containing protein</fullName>
    </recommendedName>
</protein>
<evidence type="ECO:0000259" key="1">
    <source>
        <dbReference type="Pfam" id="PF20576"/>
    </source>
</evidence>
<dbReference type="Proteomes" id="UP000608850">
    <property type="component" value="Unassembled WGS sequence"/>
</dbReference>
<dbReference type="Pfam" id="PF20576">
    <property type="entry name" value="HEWD"/>
    <property type="match status" value="1"/>
</dbReference>
<dbReference type="AlphaFoldDB" id="A0A830GAV8"/>
<sequence>MPKKRRLLHIGALRVRMSLTIRSPKERSCVRCGRTEAWNEDVDAWRVPEGNEGEVACIHDWDVTGEFRPVER</sequence>
<name>A0A830GAV8_9EURY</name>